<comment type="catalytic activity">
    <reaction evidence="11">
        <text>a 2-methoxy-6-(all-trans-polyprenyl)phenol + 2 reduced [2Fe-2S]-[ferredoxin] + O2 + 2 H(+) = a 2-methoxy-6-(all-trans-polyprenyl)benzene-1,4-diol + 2 oxidized [2Fe-2S]-[ferredoxin] + H2O</text>
        <dbReference type="Rhea" id="RHEA:81183"/>
        <dbReference type="Rhea" id="RHEA-COMP:9551"/>
        <dbReference type="Rhea" id="RHEA-COMP:10000"/>
        <dbReference type="Rhea" id="RHEA-COMP:10001"/>
        <dbReference type="Rhea" id="RHEA-COMP:10858"/>
        <dbReference type="ChEBI" id="CHEBI:15377"/>
        <dbReference type="ChEBI" id="CHEBI:15378"/>
        <dbReference type="ChEBI" id="CHEBI:15379"/>
        <dbReference type="ChEBI" id="CHEBI:33737"/>
        <dbReference type="ChEBI" id="CHEBI:33738"/>
        <dbReference type="ChEBI" id="CHEBI:62731"/>
        <dbReference type="ChEBI" id="CHEBI:84166"/>
        <dbReference type="EC" id="1.14.15.46"/>
    </reaction>
</comment>
<comment type="pathway">
    <text evidence="11">Cofactor biosynthesis; ubiquinone biosynthesis.</text>
</comment>
<dbReference type="Pfam" id="PF01494">
    <property type="entry name" value="FAD_binding_3"/>
    <property type="match status" value="1"/>
</dbReference>
<evidence type="ECO:0000256" key="11">
    <source>
        <dbReference type="HAMAP-Rule" id="MF_03193"/>
    </source>
</evidence>
<dbReference type="InterPro" id="IPR018168">
    <property type="entry name" value="Ubi_Hdrlase_CS"/>
</dbReference>
<keyword evidence="14" id="KW-1185">Reference proteome</keyword>
<evidence type="ECO:0000256" key="6">
    <source>
        <dbReference type="ARBA" id="ARBA00022827"/>
    </source>
</evidence>
<evidence type="ECO:0000256" key="3">
    <source>
        <dbReference type="ARBA" id="ARBA00022630"/>
    </source>
</evidence>
<evidence type="ECO:0000256" key="1">
    <source>
        <dbReference type="ARBA" id="ARBA00001974"/>
    </source>
</evidence>
<evidence type="ECO:0000256" key="9">
    <source>
        <dbReference type="ARBA" id="ARBA00023128"/>
    </source>
</evidence>
<dbReference type="Gene3D" id="3.50.50.60">
    <property type="entry name" value="FAD/NAD(P)-binding domain"/>
    <property type="match status" value="2"/>
</dbReference>
<dbReference type="PANTHER" id="PTHR43876:SF7">
    <property type="entry name" value="UBIQUINONE BIOSYNTHESIS MONOOXYGENASE COQ6, MITOCHONDRIAL"/>
    <property type="match status" value="1"/>
</dbReference>
<dbReference type="SUPFAM" id="SSF51905">
    <property type="entry name" value="FAD/NAD(P)-binding domain"/>
    <property type="match status" value="1"/>
</dbReference>
<keyword evidence="13" id="KW-0830">Ubiquinone</keyword>
<comment type="similarity">
    <text evidence="2 11">Belongs to the UbiH/COQ6 family.</text>
</comment>
<name>A0A9P7ZU53_9HYPO</name>
<evidence type="ECO:0000256" key="4">
    <source>
        <dbReference type="ARBA" id="ARBA00022688"/>
    </source>
</evidence>
<protein>
    <recommendedName>
        <fullName evidence="11">Ubiquinone biosynthesis monooxygenase COQ6, mitochondrial</fullName>
        <ecNumber evidence="11">1.14.15.45</ecNumber>
    </recommendedName>
    <alternativeName>
        <fullName evidence="11">2-methoxy-6-polyprenolphenol 4-hydroxylase</fullName>
        <ecNumber evidence="11">1.14.15.46</ecNumber>
    </alternativeName>
</protein>
<evidence type="ECO:0000256" key="5">
    <source>
        <dbReference type="ARBA" id="ARBA00022792"/>
    </source>
</evidence>
<evidence type="ECO:0000313" key="14">
    <source>
        <dbReference type="Proteomes" id="UP000887229"/>
    </source>
</evidence>
<dbReference type="HAMAP" id="MF_03193">
    <property type="entry name" value="COQ6_monooxygenase"/>
    <property type="match status" value="1"/>
</dbReference>
<evidence type="ECO:0000259" key="12">
    <source>
        <dbReference type="Pfam" id="PF01494"/>
    </source>
</evidence>
<dbReference type="PANTHER" id="PTHR43876">
    <property type="entry name" value="UBIQUINONE BIOSYNTHESIS MONOOXYGENASE COQ6, MITOCHONDRIAL"/>
    <property type="match status" value="1"/>
</dbReference>
<accession>A0A9P7ZU53</accession>
<dbReference type="GO" id="GO:0016712">
    <property type="term" value="F:oxidoreductase activity, acting on paired donors, with incorporation or reduction of molecular oxygen, reduced flavin or flavoprotein as one donor, and incorporation of one atom of oxygen"/>
    <property type="evidence" value="ECO:0007669"/>
    <property type="project" value="UniProtKB-UniRule"/>
</dbReference>
<comment type="cofactor">
    <cofactor evidence="1 11">
        <name>FAD</name>
        <dbReference type="ChEBI" id="CHEBI:57692"/>
    </cofactor>
</comment>
<comment type="caution">
    <text evidence="13">The sequence shown here is derived from an EMBL/GenBank/DDBJ whole genome shotgun (WGS) entry which is preliminary data.</text>
</comment>
<reference evidence="13" key="1">
    <citation type="journal article" date="2021" name="IMA Fungus">
        <title>Genomic characterization of three marine fungi, including Emericellopsis atlantica sp. nov. with signatures of a generalist lifestyle and marine biomass degradation.</title>
        <authorList>
            <person name="Hagestad O.C."/>
            <person name="Hou L."/>
            <person name="Andersen J.H."/>
            <person name="Hansen E.H."/>
            <person name="Altermark B."/>
            <person name="Li C."/>
            <person name="Kuhnert E."/>
            <person name="Cox R.J."/>
            <person name="Crous P.W."/>
            <person name="Spatafora J.W."/>
            <person name="Lail K."/>
            <person name="Amirebrahimi M."/>
            <person name="Lipzen A."/>
            <person name="Pangilinan J."/>
            <person name="Andreopoulos W."/>
            <person name="Hayes R.D."/>
            <person name="Ng V."/>
            <person name="Grigoriev I.V."/>
            <person name="Jackson S.A."/>
            <person name="Sutton T.D.S."/>
            <person name="Dobson A.D.W."/>
            <person name="Rama T."/>
        </authorList>
    </citation>
    <scope>NUCLEOTIDE SEQUENCE</scope>
    <source>
        <strain evidence="13">TS7</strain>
    </source>
</reference>
<evidence type="ECO:0000256" key="2">
    <source>
        <dbReference type="ARBA" id="ARBA00005349"/>
    </source>
</evidence>
<dbReference type="GO" id="GO:0031314">
    <property type="term" value="C:extrinsic component of mitochondrial inner membrane"/>
    <property type="evidence" value="ECO:0007669"/>
    <property type="project" value="UniProtKB-UniRule"/>
</dbReference>
<dbReference type="AlphaFoldDB" id="A0A9P7ZU53"/>
<comment type="function">
    <text evidence="11">FAD-dependent monooxygenase required for two non-consecutive steps during ubiquinone biosynthesis. Required for the C5-ring hydroxylation during ubiquinone biosynthesis by catalyzing the hydroxylation of 4-hydroxy-3-(all-trans-polyprenyl)benzoic acid to 3,4-dihydroxy-5-(all-trans-polyprenyl)benzoic acid. Also acts downstream of coq4, for the C1-hydroxylation during ubiquinone biosynthesis by catalyzing the hydroxylation of 2-methoxy-6-(all-trans-polyprenyl)phenol to 2-methoxy-6-(all-trans-polyprenyl)benzene-1,4-diol. The electrons required for the hydroxylation reaction are funneled indirectly to coq6 from NADPH via a ferredoxin/ferredoxin reductase system.</text>
</comment>
<evidence type="ECO:0000313" key="13">
    <source>
        <dbReference type="EMBL" id="KAG9257886.1"/>
    </source>
</evidence>
<dbReference type="FunFam" id="3.50.50.60:FF:000245">
    <property type="entry name" value="Ubiquinone biosynthesis monooxygenase COQ6, mitochondrial"/>
    <property type="match status" value="1"/>
</dbReference>
<gene>
    <name evidence="11" type="primary">COQ6</name>
    <name evidence="13" type="ORF">F5Z01DRAFT_701213</name>
</gene>
<dbReference type="PROSITE" id="PS01304">
    <property type="entry name" value="UBIH"/>
    <property type="match status" value="1"/>
</dbReference>
<dbReference type="InterPro" id="IPR002938">
    <property type="entry name" value="FAD-bd"/>
</dbReference>
<keyword evidence="5 11" id="KW-0999">Mitochondrion inner membrane</keyword>
<keyword evidence="6 11" id="KW-0274">FAD</keyword>
<dbReference type="NCBIfam" id="TIGR01988">
    <property type="entry name" value="Ubi-OHases"/>
    <property type="match status" value="1"/>
</dbReference>
<dbReference type="EMBL" id="MU251244">
    <property type="protein sequence ID" value="KAG9257886.1"/>
    <property type="molecule type" value="Genomic_DNA"/>
</dbReference>
<comment type="catalytic activity">
    <reaction evidence="11">
        <text>a 4-hydroxy-3-(all-trans-polyprenyl)benzoate + 2 reduced [2Fe-2S]-[ferredoxin] + O2 + 2 H(+) = a 3,4-dihydroxy-5-(all-trans-polyprenyl)benzoate + 2 oxidized [2Fe-2S]-[ferredoxin] + H2O</text>
        <dbReference type="Rhea" id="RHEA:81195"/>
        <dbReference type="Rhea" id="RHEA-COMP:9514"/>
        <dbReference type="Rhea" id="RHEA-COMP:10000"/>
        <dbReference type="Rhea" id="RHEA-COMP:10001"/>
        <dbReference type="Rhea" id="RHEA-COMP:10930"/>
        <dbReference type="ChEBI" id="CHEBI:15377"/>
        <dbReference type="ChEBI" id="CHEBI:15378"/>
        <dbReference type="ChEBI" id="CHEBI:15379"/>
        <dbReference type="ChEBI" id="CHEBI:33737"/>
        <dbReference type="ChEBI" id="CHEBI:33738"/>
        <dbReference type="ChEBI" id="CHEBI:64694"/>
        <dbReference type="ChEBI" id="CHEBI:78396"/>
        <dbReference type="EC" id="1.14.15.45"/>
    </reaction>
</comment>
<keyword evidence="3 11" id="KW-0285">Flavoprotein</keyword>
<dbReference type="OrthoDB" id="683240at2759"/>
<dbReference type="InterPro" id="IPR036188">
    <property type="entry name" value="FAD/NAD-bd_sf"/>
</dbReference>
<dbReference type="InterPro" id="IPR051205">
    <property type="entry name" value="UbiH/COQ6_monooxygenase"/>
</dbReference>
<dbReference type="GO" id="GO:0071949">
    <property type="term" value="F:FAD binding"/>
    <property type="evidence" value="ECO:0007669"/>
    <property type="project" value="InterPro"/>
</dbReference>
<proteinExistence type="inferred from homology"/>
<evidence type="ECO:0000256" key="10">
    <source>
        <dbReference type="ARBA" id="ARBA00023136"/>
    </source>
</evidence>
<dbReference type="EC" id="1.14.15.45" evidence="11"/>
<keyword evidence="9 11" id="KW-0496">Mitochondrion</keyword>
<dbReference type="FunFam" id="3.50.50.60:FF:000021">
    <property type="entry name" value="Ubiquinone biosynthesis monooxygenase COQ6"/>
    <property type="match status" value="1"/>
</dbReference>
<evidence type="ECO:0000256" key="8">
    <source>
        <dbReference type="ARBA" id="ARBA00023033"/>
    </source>
</evidence>
<keyword evidence="8 11" id="KW-0503">Monooxygenase</keyword>
<comment type="subcellular location">
    <subcellularLocation>
        <location evidence="11">Mitochondrion inner membrane</location>
        <topology evidence="11">Peripheral membrane protein</topology>
        <orientation evidence="11">Matrix side</orientation>
    </subcellularLocation>
</comment>
<organism evidence="13 14">
    <name type="scientific">Emericellopsis atlantica</name>
    <dbReference type="NCBI Taxonomy" id="2614577"/>
    <lineage>
        <taxon>Eukaryota</taxon>
        <taxon>Fungi</taxon>
        <taxon>Dikarya</taxon>
        <taxon>Ascomycota</taxon>
        <taxon>Pezizomycotina</taxon>
        <taxon>Sordariomycetes</taxon>
        <taxon>Hypocreomycetidae</taxon>
        <taxon>Hypocreales</taxon>
        <taxon>Bionectriaceae</taxon>
        <taxon>Emericellopsis</taxon>
    </lineage>
</organism>
<evidence type="ECO:0000256" key="7">
    <source>
        <dbReference type="ARBA" id="ARBA00023002"/>
    </source>
</evidence>
<feature type="domain" description="FAD-binding" evidence="12">
    <location>
        <begin position="37"/>
        <end position="430"/>
    </location>
</feature>
<dbReference type="PRINTS" id="PR00420">
    <property type="entry name" value="RNGMNOXGNASE"/>
</dbReference>
<dbReference type="EC" id="1.14.15.46" evidence="11"/>
<dbReference type="GO" id="GO:0106364">
    <property type="term" value="F:4-hydroxy-3-all-trans-polyprenylbenzoate oxygenase activity"/>
    <property type="evidence" value="ECO:0007669"/>
    <property type="project" value="UniProtKB-EC"/>
</dbReference>
<dbReference type="Proteomes" id="UP000887229">
    <property type="component" value="Unassembled WGS sequence"/>
</dbReference>
<keyword evidence="7 11" id="KW-0560">Oxidoreductase</keyword>
<comment type="subunit">
    <text evidence="11">Component of a multi-subunit COQ enzyme complex, composed of at least COQ3, COQ4, COQ5, COQ6, COQ7 and COQ9.</text>
</comment>
<dbReference type="GO" id="GO:0120538">
    <property type="term" value="F:2-methoxy-6-polyprenolphenol 4-hydroxylase activity"/>
    <property type="evidence" value="ECO:0007669"/>
    <property type="project" value="UniProtKB-EC"/>
</dbReference>
<sequence>MAATRVLGSTPSICRACTRVSKPMARRGYATMSNDIYDVICVGGGPAGLSLLAALRANPVTSNLRVALIEAQDLTKSSVLSLPPSKFSNRCSSLTPYSAQFLNSIGAWSHLQRDRIQAYQEMQVWDGVTGARIEFDWPTQGTEKTIAYMTENLNLTSGLLGRIRELGGVDIFENSKVEQIQLGEETEEMDLRSWPVVQLSNGKTLTARLLVGADGANSPVRSFAGIESRGWDYGRHGVVATLELEGEGWGGEYTKTAYQRFLPTGPVAMLPMPGNFATLVWSTTPANAALLKRLAPKDFIAVVNAAFRLSPVDLAYMHSQNEGQDEEYQWRMQHTQTNPRMLPQAVVGVQEGTVASFPLKFRHADTYIGERVALVGDAAHTIHPLAGQGLNQGQADVQSLVGAIEYAVSHGQDLGTQMWLESYNSERYAANHVLMGVCDKLHKLYSVESGPLVPLRSMGLKAVNALGPLKGFLMAQASGSGAKVI</sequence>
<keyword evidence="4 11" id="KW-0831">Ubiquinone biosynthesis</keyword>
<keyword evidence="10 11" id="KW-0472">Membrane</keyword>
<dbReference type="InterPro" id="IPR010971">
    <property type="entry name" value="UbiH/COQ6"/>
</dbReference>
<dbReference type="InterPro" id="IPR000689">
    <property type="entry name" value="UbQ_mOase_COQ6"/>
</dbReference>